<evidence type="ECO:0000313" key="7">
    <source>
        <dbReference type="EMBL" id="KAF4342441.1"/>
    </source>
</evidence>
<keyword evidence="2" id="KW-0862">Zinc</keyword>
<protein>
    <submittedName>
        <fullName evidence="7">Uncharacterized protein</fullName>
    </submittedName>
</protein>
<comment type="caution">
    <text evidence="7">The sequence shown here is derived from an EMBL/GenBank/DDBJ whole genome shotgun (WGS) entry which is preliminary data.</text>
</comment>
<evidence type="ECO:0000256" key="2">
    <source>
        <dbReference type="ARBA" id="ARBA00022833"/>
    </source>
</evidence>
<dbReference type="OrthoDB" id="1919336at2759"/>
<dbReference type="AlphaFoldDB" id="A0A9P5AP98"/>
<reference evidence="7" key="1">
    <citation type="journal article" date="2017" name="Mycologia">
        <title>Fusarium algeriense, sp. nov., a novel toxigenic crown rot pathogen of durum wheat from Algeria is nested in the Fusarium burgessii species complex.</title>
        <authorList>
            <person name="Laraba I."/>
            <person name="Keddad A."/>
            <person name="Boureghda H."/>
            <person name="Abdallah N."/>
            <person name="Vaughan M.M."/>
            <person name="Proctor R.H."/>
            <person name="Busman M."/>
            <person name="O'Donnell K."/>
        </authorList>
    </citation>
    <scope>NUCLEOTIDE SEQUENCE</scope>
    <source>
        <strain evidence="7">NRRL 25174</strain>
    </source>
</reference>
<dbReference type="Pfam" id="PF11951">
    <property type="entry name" value="Fungal_trans_2"/>
    <property type="match status" value="1"/>
</dbReference>
<evidence type="ECO:0000256" key="4">
    <source>
        <dbReference type="ARBA" id="ARBA00023125"/>
    </source>
</evidence>
<dbReference type="EMBL" id="PVQB02000140">
    <property type="protein sequence ID" value="KAF4342441.1"/>
    <property type="molecule type" value="Genomic_DNA"/>
</dbReference>
<organism evidence="7 8">
    <name type="scientific">Fusarium beomiforme</name>
    <dbReference type="NCBI Taxonomy" id="44412"/>
    <lineage>
        <taxon>Eukaryota</taxon>
        <taxon>Fungi</taxon>
        <taxon>Dikarya</taxon>
        <taxon>Ascomycota</taxon>
        <taxon>Pezizomycotina</taxon>
        <taxon>Sordariomycetes</taxon>
        <taxon>Hypocreomycetidae</taxon>
        <taxon>Hypocreales</taxon>
        <taxon>Nectriaceae</taxon>
        <taxon>Fusarium</taxon>
        <taxon>Fusarium burgessii species complex</taxon>
    </lineage>
</organism>
<dbReference type="InterPro" id="IPR021858">
    <property type="entry name" value="Fun_TF"/>
</dbReference>
<reference evidence="7" key="2">
    <citation type="submission" date="2020-02" db="EMBL/GenBank/DDBJ databases">
        <title>Identification and distribution of gene clusters putatively required for synthesis of sphingolipid metabolism inhibitors in phylogenetically diverse species of the filamentous fungus Fusarium.</title>
        <authorList>
            <person name="Kim H.-S."/>
            <person name="Busman M."/>
            <person name="Brown D.W."/>
            <person name="Divon H."/>
            <person name="Uhlig S."/>
            <person name="Proctor R.H."/>
        </authorList>
    </citation>
    <scope>NUCLEOTIDE SEQUENCE</scope>
    <source>
        <strain evidence="7">NRRL 25174</strain>
    </source>
</reference>
<accession>A0A9P5AP98</accession>
<evidence type="ECO:0000256" key="5">
    <source>
        <dbReference type="ARBA" id="ARBA00023163"/>
    </source>
</evidence>
<keyword evidence="6" id="KW-0539">Nucleus</keyword>
<keyword evidence="1" id="KW-0479">Metal-binding</keyword>
<keyword evidence="8" id="KW-1185">Reference proteome</keyword>
<dbReference type="PANTHER" id="PTHR36206">
    <property type="entry name" value="ASPERCRYPTIN BIOSYNTHESIS CLUSTER-SPECIFIC TRANSCRIPTION REGULATOR ATNN-RELATED"/>
    <property type="match status" value="1"/>
</dbReference>
<dbReference type="PANTHER" id="PTHR36206:SF4">
    <property type="entry name" value="HYPOTHETICAL CONSERVED PROTEIN (EUROFUNG)-RELATED"/>
    <property type="match status" value="1"/>
</dbReference>
<dbReference type="Proteomes" id="UP000730481">
    <property type="component" value="Unassembled WGS sequence"/>
</dbReference>
<proteinExistence type="predicted"/>
<evidence type="ECO:0000256" key="6">
    <source>
        <dbReference type="ARBA" id="ARBA00023242"/>
    </source>
</evidence>
<keyword evidence="3" id="KW-0805">Transcription regulation</keyword>
<keyword evidence="5" id="KW-0804">Transcription</keyword>
<sequence length="516" mass="58963">MIPANALVNTIQLGKPKRSGAPKSRSGCVQAILPKQGSESHEKPLATALLIQPSSSSLKPHEVPYFDLFRYQMAHDFGYTPCTLFWNKVIPREAMNDDCVRYSVLSVGALMQSLYRLGPRPYTGLKPFSDLSRASNDPTYRIALHYHSKAISALQARIKSNFATISRRNTLINMFLLFLFELMHGNTTTADRMLTSSVELLRQEKDQLAEEVNDGFEPQPEPVYTAVSNDEGLDQAERILPRLQVFFSLNSCFFPLQRDCWARFSTQAIPCTIPSIQTDFNLFSAMWNSFITRAVIFVVKTLQDRSYCDAFHRASFMARRDMFLKQLGQWERVIIDRLTSEANAVVKQTIRIFHVGQKVVDILLNCCLDPMETEYDKYDDIFAEIMEMMHSLAGTSGPSTRIETVLDIYVLPVLNFVSQKCRNKVIRLDSLDLFEEMTSAMGGWETRASLLARRRLMAIEEEGRDENGVIPAGARYIWTDISWDKDQSYLDVYFHEAGYRTLCNKSLQVKIHLEEL</sequence>
<gene>
    <name evidence="7" type="ORF">FBEOM_3590</name>
</gene>
<name>A0A9P5AP98_9HYPO</name>
<evidence type="ECO:0000256" key="3">
    <source>
        <dbReference type="ARBA" id="ARBA00023015"/>
    </source>
</evidence>
<dbReference type="GO" id="GO:0046872">
    <property type="term" value="F:metal ion binding"/>
    <property type="evidence" value="ECO:0007669"/>
    <property type="project" value="UniProtKB-KW"/>
</dbReference>
<evidence type="ECO:0000256" key="1">
    <source>
        <dbReference type="ARBA" id="ARBA00022723"/>
    </source>
</evidence>
<evidence type="ECO:0000313" key="8">
    <source>
        <dbReference type="Proteomes" id="UP000730481"/>
    </source>
</evidence>
<dbReference type="GO" id="GO:0003677">
    <property type="term" value="F:DNA binding"/>
    <property type="evidence" value="ECO:0007669"/>
    <property type="project" value="UniProtKB-KW"/>
</dbReference>
<keyword evidence="4" id="KW-0238">DNA-binding</keyword>
<dbReference type="InterPro" id="IPR052360">
    <property type="entry name" value="Transcr_Regulatory_Proteins"/>
</dbReference>